<sequence length="90" mass="10228">MIKVPFVVKMSPYPHINQLMRSADLMGEGEGSFITQIIEILWKDGELVDDKRVKKAAESLKEALEKIQYEVLFICRDGEVLAGDGKFRDV</sequence>
<accession>A0A0F9LWF0</accession>
<reference evidence="1" key="1">
    <citation type="journal article" date="2015" name="Nature">
        <title>Complex archaea that bridge the gap between prokaryotes and eukaryotes.</title>
        <authorList>
            <person name="Spang A."/>
            <person name="Saw J.H."/>
            <person name="Jorgensen S.L."/>
            <person name="Zaremba-Niedzwiedzka K."/>
            <person name="Martijn J."/>
            <person name="Lind A.E."/>
            <person name="van Eijk R."/>
            <person name="Schleper C."/>
            <person name="Guy L."/>
            <person name="Ettema T.J."/>
        </authorList>
    </citation>
    <scope>NUCLEOTIDE SEQUENCE</scope>
</reference>
<name>A0A0F9LWF0_9ZZZZ</name>
<proteinExistence type="predicted"/>
<protein>
    <submittedName>
        <fullName evidence="1">Uncharacterized protein</fullName>
    </submittedName>
</protein>
<evidence type="ECO:0000313" key="1">
    <source>
        <dbReference type="EMBL" id="KKM68670.1"/>
    </source>
</evidence>
<organism evidence="1">
    <name type="scientific">marine sediment metagenome</name>
    <dbReference type="NCBI Taxonomy" id="412755"/>
    <lineage>
        <taxon>unclassified sequences</taxon>
        <taxon>metagenomes</taxon>
        <taxon>ecological metagenomes</taxon>
    </lineage>
</organism>
<comment type="caution">
    <text evidence="1">The sequence shown here is derived from an EMBL/GenBank/DDBJ whole genome shotgun (WGS) entry which is preliminary data.</text>
</comment>
<gene>
    <name evidence="1" type="ORF">LCGC14_1458570</name>
</gene>
<dbReference type="AlphaFoldDB" id="A0A0F9LWF0"/>
<dbReference type="EMBL" id="LAZR01010128">
    <property type="protein sequence ID" value="KKM68670.1"/>
    <property type="molecule type" value="Genomic_DNA"/>
</dbReference>